<proteinExistence type="predicted"/>
<dbReference type="NCBIfam" id="NF047353">
    <property type="entry name" value="tube_lmo2291"/>
    <property type="match status" value="1"/>
</dbReference>
<protein>
    <recommendedName>
        <fullName evidence="2">Phage major tail protein 2</fullName>
    </recommendedName>
</protein>
<dbReference type="AlphaFoldDB" id="A0A6N2RNS1"/>
<dbReference type="RefSeq" id="WP_156352820.1">
    <property type="nucleotide sequence ID" value="NZ_CACRST010000009.1"/>
</dbReference>
<sequence length="174" mass="19056">MAEVKEVLVKRSKRVAYMNTANAAGPASFERMTGFTEMSNSKNPKEYSRQYVDMDTETSDVVGYAPSIGYSFDRYSGNPVHEKIAAIHDGEKVGSDTHVDIIIVDLFKKSSTGEKYYATKRTYSVVPDTDGDGNDALIYTGSFKAVSEIEEGSVTFSDGNFKKATYANTAYDAG</sequence>
<evidence type="ECO:0000313" key="1">
    <source>
        <dbReference type="EMBL" id="VYS82274.1"/>
    </source>
</evidence>
<evidence type="ECO:0008006" key="2">
    <source>
        <dbReference type="Google" id="ProtNLM"/>
    </source>
</evidence>
<name>A0A6N2RNS1_9FIRM</name>
<gene>
    <name evidence="1" type="ORF">BGLFYP119_00725</name>
</gene>
<reference evidence="1" key="1">
    <citation type="submission" date="2019-11" db="EMBL/GenBank/DDBJ databases">
        <authorList>
            <person name="Feng L."/>
        </authorList>
    </citation>
    <scope>NUCLEOTIDE SEQUENCE</scope>
    <source>
        <strain evidence="1">BgluceraseaLFYP119</strain>
    </source>
</reference>
<organism evidence="1">
    <name type="scientific">Blautia glucerasea</name>
    <dbReference type="NCBI Taxonomy" id="536633"/>
    <lineage>
        <taxon>Bacteria</taxon>
        <taxon>Bacillati</taxon>
        <taxon>Bacillota</taxon>
        <taxon>Clostridia</taxon>
        <taxon>Lachnospirales</taxon>
        <taxon>Lachnospiraceae</taxon>
        <taxon>Blautia</taxon>
    </lineage>
</organism>
<dbReference type="EMBL" id="CACRST010000009">
    <property type="protein sequence ID" value="VYS82274.1"/>
    <property type="molecule type" value="Genomic_DNA"/>
</dbReference>
<accession>A0A6N2RNS1</accession>